<protein>
    <submittedName>
        <fullName evidence="1">Uncharacterized protein</fullName>
    </submittedName>
</protein>
<name>A0AAV6RI46_SOLSE</name>
<reference evidence="1 2" key="1">
    <citation type="journal article" date="2021" name="Sci. Rep.">
        <title>Chromosome anchoring in Senegalese sole (Solea senegalensis) reveals sex-associated markers and genome rearrangements in flatfish.</title>
        <authorList>
            <person name="Guerrero-Cozar I."/>
            <person name="Gomez-Garrido J."/>
            <person name="Berbel C."/>
            <person name="Martinez-Blanch J.F."/>
            <person name="Alioto T."/>
            <person name="Claros M.G."/>
            <person name="Gagnaire P.A."/>
            <person name="Manchado M."/>
        </authorList>
    </citation>
    <scope>NUCLEOTIDE SEQUENCE [LARGE SCALE GENOMIC DNA]</scope>
    <source>
        <strain evidence="1">Sse05_10M</strain>
    </source>
</reference>
<dbReference type="AlphaFoldDB" id="A0AAV6RI46"/>
<dbReference type="Proteomes" id="UP000693946">
    <property type="component" value="Linkage Group LG19"/>
</dbReference>
<dbReference type="Pfam" id="PF15400">
    <property type="entry name" value="TEX33"/>
    <property type="match status" value="1"/>
</dbReference>
<sequence length="119" mass="13456">MTSEGQAETDQANTQVRAIESPVVPPLLLPHYADPGPASSDLHGISHCLRSNVFPGASFIWKSLTHDSFIRHPLNTCSTDPRVWHGHKTNDMVQWTERNIMYQKLGKMLTKMEKRCTTK</sequence>
<accession>A0AAV6RI46</accession>
<dbReference type="InterPro" id="IPR029234">
    <property type="entry name" value="CIMIP4"/>
</dbReference>
<comment type="caution">
    <text evidence="1">The sequence shown here is derived from an EMBL/GenBank/DDBJ whole genome shotgun (WGS) entry which is preliminary data.</text>
</comment>
<dbReference type="PANTHER" id="PTHR31702">
    <property type="entry name" value="TESTIS-EXPRESSED PROTEIN 33"/>
    <property type="match status" value="1"/>
</dbReference>
<organism evidence="1 2">
    <name type="scientific">Solea senegalensis</name>
    <name type="common">Senegalese sole</name>
    <dbReference type="NCBI Taxonomy" id="28829"/>
    <lineage>
        <taxon>Eukaryota</taxon>
        <taxon>Metazoa</taxon>
        <taxon>Chordata</taxon>
        <taxon>Craniata</taxon>
        <taxon>Vertebrata</taxon>
        <taxon>Euteleostomi</taxon>
        <taxon>Actinopterygii</taxon>
        <taxon>Neopterygii</taxon>
        <taxon>Teleostei</taxon>
        <taxon>Neoteleostei</taxon>
        <taxon>Acanthomorphata</taxon>
        <taxon>Carangaria</taxon>
        <taxon>Pleuronectiformes</taxon>
        <taxon>Pleuronectoidei</taxon>
        <taxon>Soleidae</taxon>
        <taxon>Solea</taxon>
    </lineage>
</organism>
<evidence type="ECO:0000313" key="2">
    <source>
        <dbReference type="Proteomes" id="UP000693946"/>
    </source>
</evidence>
<gene>
    <name evidence="1" type="ORF">JOB18_014093</name>
</gene>
<evidence type="ECO:0000313" key="1">
    <source>
        <dbReference type="EMBL" id="KAG7504680.1"/>
    </source>
</evidence>
<keyword evidence="2" id="KW-1185">Reference proteome</keyword>
<proteinExistence type="predicted"/>
<dbReference type="PANTHER" id="PTHR31702:SF2">
    <property type="entry name" value="TESTIS-EXPRESSED PROTEIN 33"/>
    <property type="match status" value="1"/>
</dbReference>
<dbReference type="EMBL" id="JAGKHQ010000011">
    <property type="protein sequence ID" value="KAG7504680.1"/>
    <property type="molecule type" value="Genomic_DNA"/>
</dbReference>